<dbReference type="Proteomes" id="UP000886523">
    <property type="component" value="Unassembled WGS sequence"/>
</dbReference>
<dbReference type="EMBL" id="MU129063">
    <property type="protein sequence ID" value="KAF9508209.1"/>
    <property type="molecule type" value="Genomic_DNA"/>
</dbReference>
<keyword evidence="2" id="KW-1185">Reference proteome</keyword>
<protein>
    <submittedName>
        <fullName evidence="1">Uncharacterized protein</fullName>
    </submittedName>
</protein>
<accession>A0A9P6DR90</accession>
<evidence type="ECO:0000313" key="2">
    <source>
        <dbReference type="Proteomes" id="UP000886523"/>
    </source>
</evidence>
<proteinExistence type="predicted"/>
<evidence type="ECO:0000313" key="1">
    <source>
        <dbReference type="EMBL" id="KAF9508209.1"/>
    </source>
</evidence>
<sequence length="136" mass="15396">MAPAASSKEALRRYFFHPKQRGEHGGNAPDIRAFTLDFKLALDQFRRNALPLYPISPIEAALLPLGIISNSSCALSPFIKWILKYERMMEYQIGAVRTLQHYTRGMPMPRKSSGGGTLCLWSLAWRIDATWRIGSK</sequence>
<reference evidence="1" key="1">
    <citation type="journal article" date="2020" name="Nat. Commun.">
        <title>Large-scale genome sequencing of mycorrhizal fungi provides insights into the early evolution of symbiotic traits.</title>
        <authorList>
            <person name="Miyauchi S."/>
            <person name="Kiss E."/>
            <person name="Kuo A."/>
            <person name="Drula E."/>
            <person name="Kohler A."/>
            <person name="Sanchez-Garcia M."/>
            <person name="Morin E."/>
            <person name="Andreopoulos B."/>
            <person name="Barry K.W."/>
            <person name="Bonito G."/>
            <person name="Buee M."/>
            <person name="Carver A."/>
            <person name="Chen C."/>
            <person name="Cichocki N."/>
            <person name="Clum A."/>
            <person name="Culley D."/>
            <person name="Crous P.W."/>
            <person name="Fauchery L."/>
            <person name="Girlanda M."/>
            <person name="Hayes R.D."/>
            <person name="Keri Z."/>
            <person name="LaButti K."/>
            <person name="Lipzen A."/>
            <person name="Lombard V."/>
            <person name="Magnuson J."/>
            <person name="Maillard F."/>
            <person name="Murat C."/>
            <person name="Nolan M."/>
            <person name="Ohm R.A."/>
            <person name="Pangilinan J."/>
            <person name="Pereira M.F."/>
            <person name="Perotto S."/>
            <person name="Peter M."/>
            <person name="Pfister S."/>
            <person name="Riley R."/>
            <person name="Sitrit Y."/>
            <person name="Stielow J.B."/>
            <person name="Szollosi G."/>
            <person name="Zifcakova L."/>
            <person name="Stursova M."/>
            <person name="Spatafora J.W."/>
            <person name="Tedersoo L."/>
            <person name="Vaario L.M."/>
            <person name="Yamada A."/>
            <person name="Yan M."/>
            <person name="Wang P."/>
            <person name="Xu J."/>
            <person name="Bruns T."/>
            <person name="Baldrian P."/>
            <person name="Vilgalys R."/>
            <person name="Dunand C."/>
            <person name="Henrissat B."/>
            <person name="Grigoriev I.V."/>
            <person name="Hibbett D."/>
            <person name="Nagy L.G."/>
            <person name="Martin F.M."/>
        </authorList>
    </citation>
    <scope>NUCLEOTIDE SEQUENCE</scope>
    <source>
        <strain evidence="1">UP504</strain>
    </source>
</reference>
<dbReference type="AlphaFoldDB" id="A0A9P6DR90"/>
<comment type="caution">
    <text evidence="1">The sequence shown here is derived from an EMBL/GenBank/DDBJ whole genome shotgun (WGS) entry which is preliminary data.</text>
</comment>
<gene>
    <name evidence="1" type="ORF">BS47DRAFT_244429</name>
</gene>
<name>A0A9P6DR90_9AGAM</name>
<organism evidence="1 2">
    <name type="scientific">Hydnum rufescens UP504</name>
    <dbReference type="NCBI Taxonomy" id="1448309"/>
    <lineage>
        <taxon>Eukaryota</taxon>
        <taxon>Fungi</taxon>
        <taxon>Dikarya</taxon>
        <taxon>Basidiomycota</taxon>
        <taxon>Agaricomycotina</taxon>
        <taxon>Agaricomycetes</taxon>
        <taxon>Cantharellales</taxon>
        <taxon>Hydnaceae</taxon>
        <taxon>Hydnum</taxon>
    </lineage>
</organism>